<dbReference type="AlphaFoldDB" id="A0A0V0H259"/>
<feature type="non-terminal residue" evidence="2">
    <location>
        <position position="1"/>
    </location>
</feature>
<evidence type="ECO:0000313" key="2">
    <source>
        <dbReference type="EMBL" id="JAP14234.1"/>
    </source>
</evidence>
<evidence type="ECO:0000256" key="1">
    <source>
        <dbReference type="SAM" id="Phobius"/>
    </source>
</evidence>
<keyword evidence="1" id="KW-0472">Membrane</keyword>
<keyword evidence="1" id="KW-0812">Transmembrane</keyword>
<name>A0A0V0H259_SOLCH</name>
<sequence>CHRIIVIVVNIYLLFSSSIIIHSFIFCSIRPFVLPLFFSSFYVLFDLLTIICRLWIKLQRKV</sequence>
<accession>A0A0V0H259</accession>
<dbReference type="EMBL" id="GEDG01026848">
    <property type="protein sequence ID" value="JAP14234.1"/>
    <property type="molecule type" value="Transcribed_RNA"/>
</dbReference>
<keyword evidence="1" id="KW-1133">Transmembrane helix</keyword>
<reference evidence="2" key="1">
    <citation type="submission" date="2015-12" db="EMBL/GenBank/DDBJ databases">
        <title>Gene expression during late stages of embryo sac development: a critical building block for successful pollen-pistil interactions.</title>
        <authorList>
            <person name="Liu Y."/>
            <person name="Joly V."/>
            <person name="Sabar M."/>
            <person name="Matton D.P."/>
        </authorList>
    </citation>
    <scope>NUCLEOTIDE SEQUENCE</scope>
</reference>
<organism evidence="2">
    <name type="scientific">Solanum chacoense</name>
    <name type="common">Chaco potato</name>
    <dbReference type="NCBI Taxonomy" id="4108"/>
    <lineage>
        <taxon>Eukaryota</taxon>
        <taxon>Viridiplantae</taxon>
        <taxon>Streptophyta</taxon>
        <taxon>Embryophyta</taxon>
        <taxon>Tracheophyta</taxon>
        <taxon>Spermatophyta</taxon>
        <taxon>Magnoliopsida</taxon>
        <taxon>eudicotyledons</taxon>
        <taxon>Gunneridae</taxon>
        <taxon>Pentapetalae</taxon>
        <taxon>asterids</taxon>
        <taxon>lamiids</taxon>
        <taxon>Solanales</taxon>
        <taxon>Solanaceae</taxon>
        <taxon>Solanoideae</taxon>
        <taxon>Solaneae</taxon>
        <taxon>Solanum</taxon>
    </lineage>
</organism>
<feature type="transmembrane region" description="Helical" evidence="1">
    <location>
        <begin position="32"/>
        <end position="56"/>
    </location>
</feature>
<proteinExistence type="predicted"/>
<protein>
    <submittedName>
        <fullName evidence="2">Putative ovule protein</fullName>
    </submittedName>
</protein>
<feature type="transmembrane region" description="Helical" evidence="1">
    <location>
        <begin position="7"/>
        <end position="26"/>
    </location>
</feature>